<evidence type="ECO:0000313" key="2">
    <source>
        <dbReference type="EMBL" id="EXL10423.1"/>
    </source>
</evidence>
<name>A0A011UX50_9HYPH</name>
<dbReference type="Pfam" id="PF11306">
    <property type="entry name" value="DUF3108"/>
    <property type="match status" value="1"/>
</dbReference>
<feature type="signal peptide" evidence="1">
    <location>
        <begin position="1"/>
        <end position="27"/>
    </location>
</feature>
<evidence type="ECO:0000313" key="3">
    <source>
        <dbReference type="EMBL" id="TDR37222.1"/>
    </source>
</evidence>
<dbReference type="AlphaFoldDB" id="A0A011UX50"/>
<dbReference type="EMBL" id="SNZF01000003">
    <property type="protein sequence ID" value="TDR37222.1"/>
    <property type="molecule type" value="Genomic_DNA"/>
</dbReference>
<evidence type="ECO:0000256" key="1">
    <source>
        <dbReference type="SAM" id="SignalP"/>
    </source>
</evidence>
<keyword evidence="5" id="KW-1185">Reference proteome</keyword>
<dbReference type="STRING" id="69279.BG36_00745"/>
<dbReference type="Proteomes" id="UP000294958">
    <property type="component" value="Unassembled WGS sequence"/>
</dbReference>
<proteinExistence type="predicted"/>
<dbReference type="eggNOG" id="COG3064">
    <property type="taxonomic scope" value="Bacteria"/>
</dbReference>
<dbReference type="RefSeq" id="WP_035022102.1">
    <property type="nucleotide sequence ID" value="NZ_KK073877.1"/>
</dbReference>
<evidence type="ECO:0000313" key="4">
    <source>
        <dbReference type="Proteomes" id="UP000019849"/>
    </source>
</evidence>
<keyword evidence="1" id="KW-0732">Signal</keyword>
<dbReference type="InterPro" id="IPR021457">
    <property type="entry name" value="DUF3108"/>
</dbReference>
<feature type="chain" id="PRO_5044537321" evidence="1">
    <location>
        <begin position="28"/>
        <end position="266"/>
    </location>
</feature>
<sequence>MPPCPLSLRLAATAFLLPALVPFAATAAAPQTFNGDYSVTYLGLPVARAAIRSVYDGDAYNISGTVNSAGLGRIFDDTKGSLTATGRITGAGPTPRAFRAEYTSAKKPSLVDIRFADGIVASTKVKPKPRKRGKDWVALDAGHLRQAIDPIASTMVRADSIDQVCGRTVKMYDGEIRADLRLSFASKGNISVKGYKGPTVTCRMNFQPVAGYRQGKKSLDYLKNRSRIMVTFAPVGETGVYAPIYATIGTQIGTITVSAHRFEAAR</sequence>
<dbReference type="EMBL" id="JENY01000001">
    <property type="protein sequence ID" value="EXL10423.1"/>
    <property type="molecule type" value="Genomic_DNA"/>
</dbReference>
<reference evidence="2 4" key="1">
    <citation type="submission" date="2014-02" db="EMBL/GenBank/DDBJ databases">
        <title>Aquamicrobium defluvii Genome sequencing.</title>
        <authorList>
            <person name="Wang X."/>
        </authorList>
    </citation>
    <scope>NUCLEOTIDE SEQUENCE [LARGE SCALE GENOMIC DNA]</scope>
    <source>
        <strain evidence="2 4">W13Z1</strain>
    </source>
</reference>
<dbReference type="HOGENOM" id="CLU_072063_0_0_5"/>
<dbReference type="PATRIC" id="fig|69279.3.peg.150"/>
<accession>A0A011UX50</accession>
<organism evidence="2 4">
    <name type="scientific">Aquamicrobium defluvii</name>
    <dbReference type="NCBI Taxonomy" id="69279"/>
    <lineage>
        <taxon>Bacteria</taxon>
        <taxon>Pseudomonadati</taxon>
        <taxon>Pseudomonadota</taxon>
        <taxon>Alphaproteobacteria</taxon>
        <taxon>Hyphomicrobiales</taxon>
        <taxon>Phyllobacteriaceae</taxon>
        <taxon>Aquamicrobium</taxon>
    </lineage>
</organism>
<reference evidence="3 5" key="2">
    <citation type="submission" date="2019-03" db="EMBL/GenBank/DDBJ databases">
        <title>Genomic Encyclopedia of Type Strains, Phase IV (KMG-IV): sequencing the most valuable type-strain genomes for metagenomic binning, comparative biology and taxonomic classification.</title>
        <authorList>
            <person name="Goeker M."/>
        </authorList>
    </citation>
    <scope>NUCLEOTIDE SEQUENCE [LARGE SCALE GENOMIC DNA]</scope>
    <source>
        <strain evidence="3 5">DSM 11603</strain>
    </source>
</reference>
<dbReference type="Proteomes" id="UP000019849">
    <property type="component" value="Unassembled WGS sequence"/>
</dbReference>
<protein>
    <submittedName>
        <fullName evidence="3">Uncharacterized protein DUF3108</fullName>
    </submittedName>
</protein>
<dbReference type="OrthoDB" id="7630100at2"/>
<comment type="caution">
    <text evidence="2">The sequence shown here is derived from an EMBL/GenBank/DDBJ whole genome shotgun (WGS) entry which is preliminary data.</text>
</comment>
<evidence type="ECO:0000313" key="5">
    <source>
        <dbReference type="Proteomes" id="UP000294958"/>
    </source>
</evidence>
<gene>
    <name evidence="2" type="ORF">BG36_00745</name>
    <name evidence="3" type="ORF">DES43_103150</name>
</gene>